<evidence type="ECO:0000256" key="5">
    <source>
        <dbReference type="ARBA" id="ARBA00022741"/>
    </source>
</evidence>
<dbReference type="PANTHER" id="PTHR41523">
    <property type="entry name" value="TWO-COMPONENT SYSTEM SENSOR PROTEIN"/>
    <property type="match status" value="1"/>
</dbReference>
<evidence type="ECO:0000256" key="3">
    <source>
        <dbReference type="ARBA" id="ARBA00022553"/>
    </source>
</evidence>
<dbReference type="PANTHER" id="PTHR41523:SF8">
    <property type="entry name" value="ETHYLENE RESPONSE SENSOR PROTEIN"/>
    <property type="match status" value="1"/>
</dbReference>
<dbReference type="GO" id="GO:0004673">
    <property type="term" value="F:protein histidine kinase activity"/>
    <property type="evidence" value="ECO:0007669"/>
    <property type="project" value="UniProtKB-EC"/>
</dbReference>
<keyword evidence="7" id="KW-0067">ATP-binding</keyword>
<keyword evidence="11" id="KW-1185">Reference proteome</keyword>
<evidence type="ECO:0000313" key="11">
    <source>
        <dbReference type="Proteomes" id="UP000243494"/>
    </source>
</evidence>
<feature type="domain" description="Histidine kinase" evidence="9">
    <location>
        <begin position="275"/>
        <end position="464"/>
    </location>
</feature>
<dbReference type="SUPFAM" id="SSF55874">
    <property type="entry name" value="ATPase domain of HSP90 chaperone/DNA topoisomerase II/histidine kinase"/>
    <property type="match status" value="1"/>
</dbReference>
<dbReference type="GO" id="GO:0000160">
    <property type="term" value="P:phosphorelay signal transduction system"/>
    <property type="evidence" value="ECO:0007669"/>
    <property type="project" value="UniProtKB-KW"/>
</dbReference>
<gene>
    <name evidence="10" type="ORF">CHF27_007710</name>
</gene>
<dbReference type="OrthoDB" id="9767435at2"/>
<dbReference type="Pfam" id="PF07568">
    <property type="entry name" value="HisKA_2"/>
    <property type="match status" value="1"/>
</dbReference>
<accession>A0A371ISP4</accession>
<protein>
    <recommendedName>
        <fullName evidence="2">histidine kinase</fullName>
        <ecNumber evidence="2">2.7.13.3</ecNumber>
    </recommendedName>
</protein>
<comment type="catalytic activity">
    <reaction evidence="1">
        <text>ATP + protein L-histidine = ADP + protein N-phospho-L-histidine.</text>
        <dbReference type="EC" id="2.7.13.3"/>
    </reaction>
</comment>
<evidence type="ECO:0000256" key="7">
    <source>
        <dbReference type="ARBA" id="ARBA00022840"/>
    </source>
</evidence>
<dbReference type="Gene3D" id="3.30.565.10">
    <property type="entry name" value="Histidine kinase-like ATPase, C-terminal domain"/>
    <property type="match status" value="1"/>
</dbReference>
<evidence type="ECO:0000256" key="6">
    <source>
        <dbReference type="ARBA" id="ARBA00022777"/>
    </source>
</evidence>
<organism evidence="10 11">
    <name type="scientific">Romboutsia maritimum</name>
    <dbReference type="NCBI Taxonomy" id="2020948"/>
    <lineage>
        <taxon>Bacteria</taxon>
        <taxon>Bacillati</taxon>
        <taxon>Bacillota</taxon>
        <taxon>Clostridia</taxon>
        <taxon>Peptostreptococcales</taxon>
        <taxon>Peptostreptococcaceae</taxon>
        <taxon>Romboutsia</taxon>
    </lineage>
</organism>
<dbReference type="InterPro" id="IPR003594">
    <property type="entry name" value="HATPase_dom"/>
</dbReference>
<keyword evidence="6 10" id="KW-0418">Kinase</keyword>
<sequence length="464" mass="52768">MIENLCKEYTNLNSHDIEKIIEVSKSLDLIAQFHESDVFIDVLCKDKEYAIVVAHSSPNDKSLYKDIVVGKKAYEENEPGALNTLKTGVPSKDIRALTQEYKLVKQTVHPINLNSKVVAVLIVEKDISEELTNKFEINSYDKKDSDDFMNLINKNRVITDHLNSGIFIFDNKGILKIANNNAADIYKSLGYTKEIKGMHYDDLSLQCDKFENIVNLKSLSSSSTEEKIKIKDYYLKIKTLQMYDGEFKLVKIIQDLTEEKKKEEELVFKSVAIKEAHHRIKNNLQTVVALLRKQSRSTDDENVRQCLENTISRVFTILSTHHLLSKRNDNTINVLESINLLISNIQSGYNDNKNINIYVTGDDFEISGDKATALLLIINEVIQNCYDHAFKNHDSGNIQILINTDEDYKNIVIVDDGVGFNMDNVDKKSLGMYIINSYAKGVLDGDIEINSDKKGTKVILKVKL</sequence>
<dbReference type="EMBL" id="NOJZ02000011">
    <property type="protein sequence ID" value="RDY23501.1"/>
    <property type="molecule type" value="Genomic_DNA"/>
</dbReference>
<keyword evidence="3" id="KW-0597">Phosphoprotein</keyword>
<dbReference type="Pfam" id="PF12282">
    <property type="entry name" value="GAF_PdtaS"/>
    <property type="match status" value="1"/>
</dbReference>
<keyword evidence="5" id="KW-0547">Nucleotide-binding</keyword>
<dbReference type="GO" id="GO:0005524">
    <property type="term" value="F:ATP binding"/>
    <property type="evidence" value="ECO:0007669"/>
    <property type="project" value="UniProtKB-KW"/>
</dbReference>
<evidence type="ECO:0000256" key="2">
    <source>
        <dbReference type="ARBA" id="ARBA00012438"/>
    </source>
</evidence>
<dbReference type="PROSITE" id="PS50109">
    <property type="entry name" value="HIS_KIN"/>
    <property type="match status" value="1"/>
</dbReference>
<dbReference type="Gene3D" id="3.30.450.280">
    <property type="entry name" value="GAF domain"/>
    <property type="match status" value="1"/>
</dbReference>
<dbReference type="EC" id="2.7.13.3" evidence="2"/>
<dbReference type="InterPro" id="IPR005467">
    <property type="entry name" value="His_kinase_dom"/>
</dbReference>
<dbReference type="InterPro" id="IPR038424">
    <property type="entry name" value="H_kinase_PdtaS_GAF_sf"/>
</dbReference>
<name>A0A371ISP4_9FIRM</name>
<dbReference type="InterPro" id="IPR036890">
    <property type="entry name" value="HATPase_C_sf"/>
</dbReference>
<evidence type="ECO:0000259" key="9">
    <source>
        <dbReference type="PROSITE" id="PS50109"/>
    </source>
</evidence>
<reference evidence="10 11" key="1">
    <citation type="journal article" date="2017" name="Genome Announc.">
        <title>Draft Genome Sequence of Romboutsia maritimum sp. nov. Strain CCRI-22766(T), Isolated from Coastal Estuarine Mud.</title>
        <authorList>
            <person name="Maheux A.F."/>
            <person name="Boudreau D.K."/>
            <person name="Berube E."/>
            <person name="Boissinot M."/>
            <person name="Raymond F."/>
            <person name="Brodeur S."/>
            <person name="Corbeil J."/>
            <person name="Brightwell G."/>
            <person name="Broda D."/>
            <person name="Omar R.F."/>
            <person name="Bergeron M.G."/>
        </authorList>
    </citation>
    <scope>NUCLEOTIDE SEQUENCE [LARGE SCALE GENOMIC DNA]</scope>
    <source>
        <strain evidence="10 11">CCRI-22766</strain>
    </source>
</reference>
<dbReference type="AlphaFoldDB" id="A0A371ISP4"/>
<keyword evidence="8" id="KW-0902">Two-component regulatory system</keyword>
<evidence type="ECO:0000256" key="1">
    <source>
        <dbReference type="ARBA" id="ARBA00000085"/>
    </source>
</evidence>
<dbReference type="Proteomes" id="UP000243494">
    <property type="component" value="Unassembled WGS sequence"/>
</dbReference>
<evidence type="ECO:0000256" key="4">
    <source>
        <dbReference type="ARBA" id="ARBA00022679"/>
    </source>
</evidence>
<evidence type="ECO:0000256" key="8">
    <source>
        <dbReference type="ARBA" id="ARBA00023012"/>
    </source>
</evidence>
<dbReference type="InterPro" id="IPR022066">
    <property type="entry name" value="PdtaS_GAF"/>
</dbReference>
<dbReference type="InterPro" id="IPR011495">
    <property type="entry name" value="Sig_transdc_His_kin_sub2_dim/P"/>
</dbReference>
<dbReference type="RefSeq" id="WP_095406435.1">
    <property type="nucleotide sequence ID" value="NZ_NOJZ02000011.1"/>
</dbReference>
<dbReference type="Gene3D" id="3.30.450.20">
    <property type="entry name" value="PAS domain"/>
    <property type="match status" value="1"/>
</dbReference>
<dbReference type="Pfam" id="PF02518">
    <property type="entry name" value="HATPase_c"/>
    <property type="match status" value="1"/>
</dbReference>
<evidence type="ECO:0000313" key="10">
    <source>
        <dbReference type="EMBL" id="RDY23501.1"/>
    </source>
</evidence>
<keyword evidence="4" id="KW-0808">Transferase</keyword>
<proteinExistence type="predicted"/>
<comment type="caution">
    <text evidence="10">The sequence shown here is derived from an EMBL/GenBank/DDBJ whole genome shotgun (WGS) entry which is preliminary data.</text>
</comment>